<sequence>MNNNDTKDFSDKGYLTKNIECLFSSKITDIMKSSQSSSENSWTYIYKNSIEQKDLSFTTTAREINQCYKKCFEDYCENRFSFFFRRLSNETKDNVAPCEAAAMAFDFCNSENFKDLIASLTGRGIGGIDVFYINRFDKSHFLNTHSDSGNNVGIALNITQNWEPNFGGLTHILSQEKDKVIKTLTPALGELFLFDTSEVQVPHFVSMVTANQKNRRMSVIARYGKD</sequence>
<feature type="domain" description="Prolyl 3,4-dihydroxylase TPA1/OFD1 N-terminal" evidence="1">
    <location>
        <begin position="133"/>
        <end position="219"/>
    </location>
</feature>
<dbReference type="Gene3D" id="2.60.120.620">
    <property type="entry name" value="q2cbj1_9rhob like domain"/>
    <property type="match status" value="1"/>
</dbReference>
<dbReference type="Pfam" id="PF13661">
    <property type="entry name" value="2OG-FeII_Oxy_4"/>
    <property type="match status" value="1"/>
</dbReference>
<accession>A0A376D9H9</accession>
<protein>
    <recommendedName>
        <fullName evidence="1">Prolyl 3,4-dihydroxylase TPA1/OFD1 N-terminal domain-containing protein</fullName>
    </recommendedName>
</protein>
<evidence type="ECO:0000259" key="1">
    <source>
        <dbReference type="Pfam" id="PF13661"/>
    </source>
</evidence>
<evidence type="ECO:0000313" key="3">
    <source>
        <dbReference type="Proteomes" id="UP000255248"/>
    </source>
</evidence>
<dbReference type="InterPro" id="IPR039558">
    <property type="entry name" value="TPA1/OFD1_N"/>
</dbReference>
<reference evidence="2 3" key="1">
    <citation type="submission" date="2018-06" db="EMBL/GenBank/DDBJ databases">
        <authorList>
            <consortium name="Pathogen Informatics"/>
            <person name="Doyle S."/>
        </authorList>
    </citation>
    <scope>NUCLEOTIDE SEQUENCE [LARGE SCALE GENOMIC DNA]</scope>
    <source>
        <strain evidence="2 3">NCTC12121</strain>
    </source>
</reference>
<dbReference type="Proteomes" id="UP000255248">
    <property type="component" value="Unassembled WGS sequence"/>
</dbReference>
<dbReference type="EMBL" id="UFXZ01000001">
    <property type="protein sequence ID" value="STC85479.1"/>
    <property type="molecule type" value="Genomic_DNA"/>
</dbReference>
<gene>
    <name evidence="2" type="ORF">NCTC12121_00855</name>
</gene>
<dbReference type="AlphaFoldDB" id="A0A376D9H9"/>
<name>A0A376D9H9_9GAMM</name>
<proteinExistence type="predicted"/>
<organism evidence="2 3">
    <name type="scientific">Edwardsiella hoshinae</name>
    <dbReference type="NCBI Taxonomy" id="93378"/>
    <lineage>
        <taxon>Bacteria</taxon>
        <taxon>Pseudomonadati</taxon>
        <taxon>Pseudomonadota</taxon>
        <taxon>Gammaproteobacteria</taxon>
        <taxon>Enterobacterales</taxon>
        <taxon>Hafniaceae</taxon>
        <taxon>Edwardsiella</taxon>
    </lineage>
</organism>
<dbReference type="OrthoDB" id="6466335at2"/>
<dbReference type="RefSeq" id="WP_024523147.1">
    <property type="nucleotide sequence ID" value="NZ_CP065626.1"/>
</dbReference>
<evidence type="ECO:0000313" key="2">
    <source>
        <dbReference type="EMBL" id="STC85479.1"/>
    </source>
</evidence>